<organism evidence="2 3">
    <name type="scientific">Amphibalanus amphitrite</name>
    <name type="common">Striped barnacle</name>
    <name type="synonym">Balanus amphitrite</name>
    <dbReference type="NCBI Taxonomy" id="1232801"/>
    <lineage>
        <taxon>Eukaryota</taxon>
        <taxon>Metazoa</taxon>
        <taxon>Ecdysozoa</taxon>
        <taxon>Arthropoda</taxon>
        <taxon>Crustacea</taxon>
        <taxon>Multicrustacea</taxon>
        <taxon>Cirripedia</taxon>
        <taxon>Thoracica</taxon>
        <taxon>Thoracicalcarea</taxon>
        <taxon>Balanomorpha</taxon>
        <taxon>Balanoidea</taxon>
        <taxon>Balanidae</taxon>
        <taxon>Amphibalaninae</taxon>
        <taxon>Amphibalanus</taxon>
    </lineage>
</organism>
<keyword evidence="3" id="KW-1185">Reference proteome</keyword>
<name>A0A6A4VWV6_AMPAM</name>
<feature type="compositionally biased region" description="Basic and acidic residues" evidence="1">
    <location>
        <begin position="24"/>
        <end position="35"/>
    </location>
</feature>
<gene>
    <name evidence="2" type="ORF">FJT64_003966</name>
</gene>
<evidence type="ECO:0000256" key="1">
    <source>
        <dbReference type="SAM" id="MobiDB-lite"/>
    </source>
</evidence>
<evidence type="ECO:0000313" key="2">
    <source>
        <dbReference type="EMBL" id="KAF0298695.1"/>
    </source>
</evidence>
<dbReference type="AlphaFoldDB" id="A0A6A4VWV6"/>
<dbReference type="Proteomes" id="UP000440578">
    <property type="component" value="Unassembled WGS sequence"/>
</dbReference>
<sequence length="169" mass="18090">MTRDGHGERAVSGGGRGRPAANRMTDDGRVRRADEGAALSDARGRRGAAAGGAVVGEGAFMTMHRHKVDTIRLSQVPRGLGASCGRLFVGFEADASCARGSLGANLDVDLRWLRSRVRDLSMRDVHPDFTVISFGSNALARRPEPDRPATQVANVEEAKCACVHELRKI</sequence>
<protein>
    <submittedName>
        <fullName evidence="2">Uncharacterized protein</fullName>
    </submittedName>
</protein>
<dbReference type="EMBL" id="VIIS01001416">
    <property type="protein sequence ID" value="KAF0298695.1"/>
    <property type="molecule type" value="Genomic_DNA"/>
</dbReference>
<evidence type="ECO:0000313" key="3">
    <source>
        <dbReference type="Proteomes" id="UP000440578"/>
    </source>
</evidence>
<comment type="caution">
    <text evidence="2">The sequence shown here is derived from an EMBL/GenBank/DDBJ whole genome shotgun (WGS) entry which is preliminary data.</text>
</comment>
<proteinExistence type="predicted"/>
<accession>A0A6A4VWV6</accession>
<feature type="region of interest" description="Disordered" evidence="1">
    <location>
        <begin position="1"/>
        <end position="43"/>
    </location>
</feature>
<reference evidence="2 3" key="1">
    <citation type="submission" date="2019-07" db="EMBL/GenBank/DDBJ databases">
        <title>Draft genome assembly of a fouling barnacle, Amphibalanus amphitrite (Darwin, 1854): The first reference genome for Thecostraca.</title>
        <authorList>
            <person name="Kim W."/>
        </authorList>
    </citation>
    <scope>NUCLEOTIDE SEQUENCE [LARGE SCALE GENOMIC DNA]</scope>
    <source>
        <strain evidence="2">SNU_AA5</strain>
        <tissue evidence="2">Soma without cirri and trophi</tissue>
    </source>
</reference>